<evidence type="ECO:0000313" key="7">
    <source>
        <dbReference type="EMBL" id="MFC5466690.1"/>
    </source>
</evidence>
<accession>A0ABW0LN32</accession>
<feature type="transmembrane region" description="Helical" evidence="6">
    <location>
        <begin position="313"/>
        <end position="345"/>
    </location>
</feature>
<dbReference type="PANTHER" id="PTHR21716">
    <property type="entry name" value="TRANSMEMBRANE PROTEIN"/>
    <property type="match status" value="1"/>
</dbReference>
<keyword evidence="3 6" id="KW-0812">Transmembrane</keyword>
<sequence>MKQKHLAIIYRLIITLLVLIILYCLLLLKPIWKPVVTTAFIGVLPFIISGFIAFLLHPLVDKLEKALGMKRSYAILLIYFLFFGGIGFGLYLGIPLMIKQMREFTEQFPILLSQYRDWINDIQVSTSRFPDGIKVQINERINDFEQWGNEILAKTTNVLVKLVDFIIVVAVIPFISFYLLKDIEKIKKAVWYITPKSWRKDGINFIEAVHESLGGYLRGYLLVCGIVGVTSATAFSLLGIKYPILLGIIIAATNIIPYFGPFIGAIPVAAIALMGSVKLAIIAVVIVFVLQFIEGNILSPYIVGKSIEIHPLFIIAALIIGGEAFGIIGMIVAVPLLAILKIAIIHSRDYLIRKRQA</sequence>
<organism evidence="7 8">
    <name type="scientific">Lederbergia graminis</name>
    <dbReference type="NCBI Taxonomy" id="735518"/>
    <lineage>
        <taxon>Bacteria</taxon>
        <taxon>Bacillati</taxon>
        <taxon>Bacillota</taxon>
        <taxon>Bacilli</taxon>
        <taxon>Bacillales</taxon>
        <taxon>Bacillaceae</taxon>
        <taxon>Lederbergia</taxon>
    </lineage>
</organism>
<evidence type="ECO:0000256" key="1">
    <source>
        <dbReference type="ARBA" id="ARBA00004141"/>
    </source>
</evidence>
<feature type="transmembrane region" description="Helical" evidence="6">
    <location>
        <begin position="244"/>
        <end position="263"/>
    </location>
</feature>
<feature type="transmembrane region" description="Helical" evidence="6">
    <location>
        <begin position="12"/>
        <end position="32"/>
    </location>
</feature>
<dbReference type="PANTHER" id="PTHR21716:SF15">
    <property type="entry name" value="TRANSPORT PROTEIN YRRI-RELATED"/>
    <property type="match status" value="1"/>
</dbReference>
<reference evidence="8" key="1">
    <citation type="journal article" date="2019" name="Int. J. Syst. Evol. Microbiol.">
        <title>The Global Catalogue of Microorganisms (GCM) 10K type strain sequencing project: providing services to taxonomists for standard genome sequencing and annotation.</title>
        <authorList>
            <consortium name="The Broad Institute Genomics Platform"/>
            <consortium name="The Broad Institute Genome Sequencing Center for Infectious Disease"/>
            <person name="Wu L."/>
            <person name="Ma J."/>
        </authorList>
    </citation>
    <scope>NUCLEOTIDE SEQUENCE [LARGE SCALE GENOMIC DNA]</scope>
    <source>
        <strain evidence="8">CGMCC 1.12237</strain>
    </source>
</reference>
<dbReference type="Pfam" id="PF01594">
    <property type="entry name" value="AI-2E_transport"/>
    <property type="match status" value="1"/>
</dbReference>
<comment type="caution">
    <text evidence="7">The sequence shown here is derived from an EMBL/GenBank/DDBJ whole genome shotgun (WGS) entry which is preliminary data.</text>
</comment>
<comment type="similarity">
    <text evidence="2">Belongs to the autoinducer-2 exporter (AI-2E) (TC 2.A.86) family.</text>
</comment>
<feature type="transmembrane region" description="Helical" evidence="6">
    <location>
        <begin position="270"/>
        <end position="293"/>
    </location>
</feature>
<keyword evidence="4 6" id="KW-1133">Transmembrane helix</keyword>
<feature type="transmembrane region" description="Helical" evidence="6">
    <location>
        <begin position="38"/>
        <end position="60"/>
    </location>
</feature>
<keyword evidence="8" id="KW-1185">Reference proteome</keyword>
<evidence type="ECO:0000256" key="3">
    <source>
        <dbReference type="ARBA" id="ARBA00022692"/>
    </source>
</evidence>
<proteinExistence type="inferred from homology"/>
<gene>
    <name evidence="7" type="ORF">ACFPM4_18350</name>
</gene>
<dbReference type="Proteomes" id="UP001596147">
    <property type="component" value="Unassembled WGS sequence"/>
</dbReference>
<evidence type="ECO:0000256" key="4">
    <source>
        <dbReference type="ARBA" id="ARBA00022989"/>
    </source>
</evidence>
<dbReference type="RefSeq" id="WP_382355041.1">
    <property type="nucleotide sequence ID" value="NZ_JBHSMC010000029.1"/>
</dbReference>
<dbReference type="InterPro" id="IPR002549">
    <property type="entry name" value="AI-2E-like"/>
</dbReference>
<evidence type="ECO:0000256" key="2">
    <source>
        <dbReference type="ARBA" id="ARBA00009773"/>
    </source>
</evidence>
<comment type="subcellular location">
    <subcellularLocation>
        <location evidence="1">Membrane</location>
        <topology evidence="1">Multi-pass membrane protein</topology>
    </subcellularLocation>
</comment>
<evidence type="ECO:0000256" key="5">
    <source>
        <dbReference type="ARBA" id="ARBA00023136"/>
    </source>
</evidence>
<keyword evidence="5 6" id="KW-0472">Membrane</keyword>
<protein>
    <submittedName>
        <fullName evidence="7">AI-2E family transporter</fullName>
    </submittedName>
</protein>
<feature type="transmembrane region" description="Helical" evidence="6">
    <location>
        <begin position="158"/>
        <end position="180"/>
    </location>
</feature>
<evidence type="ECO:0000313" key="8">
    <source>
        <dbReference type="Proteomes" id="UP001596147"/>
    </source>
</evidence>
<feature type="transmembrane region" description="Helical" evidence="6">
    <location>
        <begin position="72"/>
        <end position="94"/>
    </location>
</feature>
<feature type="transmembrane region" description="Helical" evidence="6">
    <location>
        <begin position="220"/>
        <end position="238"/>
    </location>
</feature>
<dbReference type="EMBL" id="JBHSMC010000029">
    <property type="protein sequence ID" value="MFC5466690.1"/>
    <property type="molecule type" value="Genomic_DNA"/>
</dbReference>
<evidence type="ECO:0000256" key="6">
    <source>
        <dbReference type="SAM" id="Phobius"/>
    </source>
</evidence>
<name>A0ABW0LN32_9BACI</name>